<dbReference type="GO" id="GO:0046872">
    <property type="term" value="F:metal ion binding"/>
    <property type="evidence" value="ECO:0007669"/>
    <property type="project" value="UniProtKB-KW"/>
</dbReference>
<accession>A0A6N1ATW8</accession>
<proteinExistence type="predicted"/>
<dbReference type="Proteomes" id="UP000509702">
    <property type="component" value="Plasmid unnamed7"/>
</dbReference>
<evidence type="ECO:0000256" key="6">
    <source>
        <dbReference type="ARBA" id="ARBA00023125"/>
    </source>
</evidence>
<dbReference type="GO" id="GO:0003677">
    <property type="term" value="F:DNA binding"/>
    <property type="evidence" value="ECO:0007669"/>
    <property type="project" value="UniProtKB-KW"/>
</dbReference>
<dbReference type="SUPFAM" id="SSF160930">
    <property type="entry name" value="FlhC-like"/>
    <property type="match status" value="1"/>
</dbReference>
<dbReference type="RefSeq" id="WP_109154747.1">
    <property type="nucleotide sequence ID" value="NZ_BSOV01000001.1"/>
</dbReference>
<evidence type="ECO:0000256" key="8">
    <source>
        <dbReference type="ARBA" id="ARBA00023163"/>
    </source>
</evidence>
<geneLocation type="plasmid" evidence="9 10">
    <name>unnamed7</name>
</geneLocation>
<dbReference type="AlphaFoldDB" id="A0A6N1ATW8"/>
<evidence type="ECO:0000256" key="1">
    <source>
        <dbReference type="ARBA" id="ARBA00022490"/>
    </source>
</evidence>
<keyword evidence="2" id="KW-0479">Metal-binding</keyword>
<keyword evidence="8" id="KW-0804">Transcription</keyword>
<sequence>MNRLSQHAQMALAIKLIVFGVRTSIVQLHTGISAPILRALYREINNGEAPVSGQMAESDGVVSTRQDVIEASLFLNLYVHVGTETVFRTINIDALIRAYGLFLEFRAEAGLVAVPKIGPTEAWILVRDLRIRDLSLRSCECGCTYAVVHKHRLLPRCPACGADNEPAINSSEGATRVGRPTSIVSSARAFFADEADRSSKPLSFRSVSTIANPS</sequence>
<evidence type="ECO:0000256" key="3">
    <source>
        <dbReference type="ARBA" id="ARBA00022795"/>
    </source>
</evidence>
<evidence type="ECO:0000256" key="4">
    <source>
        <dbReference type="ARBA" id="ARBA00022833"/>
    </source>
</evidence>
<keyword evidence="10" id="KW-1185">Reference proteome</keyword>
<keyword evidence="5" id="KW-0805">Transcription regulation</keyword>
<evidence type="ECO:0000256" key="5">
    <source>
        <dbReference type="ARBA" id="ARBA00023015"/>
    </source>
</evidence>
<keyword evidence="9" id="KW-0614">Plasmid</keyword>
<reference evidence="9 10" key="1">
    <citation type="submission" date="2020-06" db="EMBL/GenBank/DDBJ databases">
        <title>Complete genome of Azosprillum oryzae KACC14407.</title>
        <authorList>
            <person name="Kim M."/>
            <person name="Park Y.-J."/>
            <person name="Shin J.-H."/>
        </authorList>
    </citation>
    <scope>NUCLEOTIDE SEQUENCE [LARGE SCALE GENOMIC DNA]</scope>
    <source>
        <strain evidence="9 10">KACC 14407</strain>
        <plasmid evidence="9 10">unnamed7</plasmid>
    </source>
</reference>
<keyword evidence="7" id="KW-0010">Activator</keyword>
<keyword evidence="3" id="KW-1005">Bacterial flagellum biogenesis</keyword>
<gene>
    <name evidence="9" type="ORF">HUE56_29750</name>
</gene>
<dbReference type="GO" id="GO:0045893">
    <property type="term" value="P:positive regulation of DNA-templated transcription"/>
    <property type="evidence" value="ECO:0007669"/>
    <property type="project" value="InterPro"/>
</dbReference>
<dbReference type="OrthoDB" id="9113625at2"/>
<dbReference type="Pfam" id="PF05280">
    <property type="entry name" value="FlhC"/>
    <property type="match status" value="1"/>
</dbReference>
<protein>
    <submittedName>
        <fullName evidence="9">Transcriptional regulator</fullName>
    </submittedName>
</protein>
<dbReference type="EMBL" id="CP054622">
    <property type="protein sequence ID" value="QKS54688.1"/>
    <property type="molecule type" value="Genomic_DNA"/>
</dbReference>
<evidence type="ECO:0000313" key="9">
    <source>
        <dbReference type="EMBL" id="QKS54688.1"/>
    </source>
</evidence>
<dbReference type="KEGG" id="aoz:HUE56_29750"/>
<keyword evidence="6" id="KW-0238">DNA-binding</keyword>
<keyword evidence="1" id="KW-0963">Cytoplasm</keyword>
<name>A0A6N1ATW8_9PROT</name>
<evidence type="ECO:0000256" key="7">
    <source>
        <dbReference type="ARBA" id="ARBA00023159"/>
    </source>
</evidence>
<organism evidence="9 10">
    <name type="scientific">Azospirillum oryzae</name>
    <dbReference type="NCBI Taxonomy" id="286727"/>
    <lineage>
        <taxon>Bacteria</taxon>
        <taxon>Pseudomonadati</taxon>
        <taxon>Pseudomonadota</taxon>
        <taxon>Alphaproteobacteria</taxon>
        <taxon>Rhodospirillales</taxon>
        <taxon>Azospirillaceae</taxon>
        <taxon>Azospirillum</taxon>
    </lineage>
</organism>
<dbReference type="InterPro" id="IPR007944">
    <property type="entry name" value="FlhC"/>
</dbReference>
<dbReference type="GO" id="GO:0044781">
    <property type="term" value="P:bacterial-type flagellum organization"/>
    <property type="evidence" value="ECO:0007669"/>
    <property type="project" value="UniProtKB-KW"/>
</dbReference>
<dbReference type="GO" id="GO:1902208">
    <property type="term" value="P:regulation of bacterial-type flagellum assembly"/>
    <property type="evidence" value="ECO:0007669"/>
    <property type="project" value="InterPro"/>
</dbReference>
<evidence type="ECO:0000313" key="10">
    <source>
        <dbReference type="Proteomes" id="UP000509702"/>
    </source>
</evidence>
<evidence type="ECO:0000256" key="2">
    <source>
        <dbReference type="ARBA" id="ARBA00022723"/>
    </source>
</evidence>
<keyword evidence="4" id="KW-0862">Zinc</keyword>